<dbReference type="eggNOG" id="COG1090">
    <property type="taxonomic scope" value="Bacteria"/>
</dbReference>
<sequence>MSYPPVGKNNRVLVTGGSGFIGAALCKLLLLRGYQVWVLSRHPERVRPRLDAAVRLASSLEDLGAVDFGAIINLAGKPMAESRWSTAVKQALRDSRIDLTYALLAWCQERQQFPPVLINGSAIGIYGNGADRILTESSPTGDDFAARLCADWEEAAAGFAAHGVRVCMLRTGVVLDREGGALARMLPAFRWGLGGRLGTGEHFMSWIHRQDLLQIIIRLLEDESLSGAFNATAPEACRNRDFTRQLAECLHRPAIFPMPAPILRLLFGEFADGLLLASQRVHPERLLQIGFTFSYPGLKDAFSAILKKV</sequence>
<keyword evidence="2" id="KW-0812">Transmembrane</keyword>
<evidence type="ECO:0000313" key="6">
    <source>
        <dbReference type="Proteomes" id="UP000001036"/>
    </source>
</evidence>
<name>B3PDH1_CELJU</name>
<dbReference type="STRING" id="498211.CJA_1429"/>
<dbReference type="InterPro" id="IPR001509">
    <property type="entry name" value="Epimerase_deHydtase"/>
</dbReference>
<feature type="domain" description="NAD-dependent epimerase/dehydratase" evidence="3">
    <location>
        <begin position="12"/>
        <end position="222"/>
    </location>
</feature>
<evidence type="ECO:0000313" key="5">
    <source>
        <dbReference type="EMBL" id="ACE85056.1"/>
    </source>
</evidence>
<evidence type="ECO:0000256" key="1">
    <source>
        <dbReference type="ARBA" id="ARBA00009353"/>
    </source>
</evidence>
<dbReference type="Proteomes" id="UP000001036">
    <property type="component" value="Chromosome"/>
</dbReference>
<dbReference type="SUPFAM" id="SSF51735">
    <property type="entry name" value="NAD(P)-binding Rossmann-fold domains"/>
    <property type="match status" value="1"/>
</dbReference>
<evidence type="ECO:0008006" key="7">
    <source>
        <dbReference type="Google" id="ProtNLM"/>
    </source>
</evidence>
<dbReference type="KEGG" id="cja:CJA_1429"/>
<dbReference type="EMBL" id="CP000934">
    <property type="protein sequence ID" value="ACE85056.1"/>
    <property type="molecule type" value="Genomic_DNA"/>
</dbReference>
<dbReference type="CDD" id="cd05242">
    <property type="entry name" value="SDR_a8"/>
    <property type="match status" value="1"/>
</dbReference>
<protein>
    <recommendedName>
        <fullName evidence="7">TIGR01777 family protein</fullName>
    </recommendedName>
</protein>
<dbReference type="PANTHER" id="PTHR11092:SF0">
    <property type="entry name" value="EPIMERASE FAMILY PROTEIN SDR39U1"/>
    <property type="match status" value="1"/>
</dbReference>
<dbReference type="RefSeq" id="WP_012487061.1">
    <property type="nucleotide sequence ID" value="NC_010995.1"/>
</dbReference>
<dbReference type="Pfam" id="PF08338">
    <property type="entry name" value="DUF1731"/>
    <property type="match status" value="1"/>
</dbReference>
<gene>
    <name evidence="5" type="ordered locus">CJA_1429</name>
</gene>
<dbReference type="AlphaFoldDB" id="B3PDH1"/>
<dbReference type="Gene3D" id="3.40.50.720">
    <property type="entry name" value="NAD(P)-binding Rossmann-like Domain"/>
    <property type="match status" value="1"/>
</dbReference>
<dbReference type="InterPro" id="IPR010099">
    <property type="entry name" value="SDR39U1"/>
</dbReference>
<organism evidence="5 6">
    <name type="scientific">Cellvibrio japonicus (strain Ueda107)</name>
    <name type="common">Pseudomonas fluorescens subsp. cellulosa</name>
    <dbReference type="NCBI Taxonomy" id="498211"/>
    <lineage>
        <taxon>Bacteria</taxon>
        <taxon>Pseudomonadati</taxon>
        <taxon>Pseudomonadota</taxon>
        <taxon>Gammaproteobacteria</taxon>
        <taxon>Cellvibrionales</taxon>
        <taxon>Cellvibrionaceae</taxon>
        <taxon>Cellvibrio</taxon>
    </lineage>
</organism>
<evidence type="ECO:0000259" key="4">
    <source>
        <dbReference type="Pfam" id="PF08338"/>
    </source>
</evidence>
<dbReference type="InterPro" id="IPR013549">
    <property type="entry name" value="DUF1731"/>
</dbReference>
<comment type="similarity">
    <text evidence="1">Belongs to the NAD(P)-dependent epimerase/dehydratase family. SDR39U1 subfamily.</text>
</comment>
<dbReference type="OrthoDB" id="9801773at2"/>
<dbReference type="NCBIfam" id="TIGR01777">
    <property type="entry name" value="yfcH"/>
    <property type="match status" value="1"/>
</dbReference>
<keyword evidence="2" id="KW-1133">Transmembrane helix</keyword>
<feature type="transmembrane region" description="Helical" evidence="2">
    <location>
        <begin position="12"/>
        <end position="31"/>
    </location>
</feature>
<dbReference type="InterPro" id="IPR036291">
    <property type="entry name" value="NAD(P)-bd_dom_sf"/>
</dbReference>
<evidence type="ECO:0000256" key="2">
    <source>
        <dbReference type="SAM" id="Phobius"/>
    </source>
</evidence>
<proteinExistence type="inferred from homology"/>
<dbReference type="Pfam" id="PF01370">
    <property type="entry name" value="Epimerase"/>
    <property type="match status" value="1"/>
</dbReference>
<dbReference type="HOGENOM" id="CLU_047373_0_3_6"/>
<dbReference type="PANTHER" id="PTHR11092">
    <property type="entry name" value="SUGAR NUCLEOTIDE EPIMERASE RELATED"/>
    <property type="match status" value="1"/>
</dbReference>
<keyword evidence="2" id="KW-0472">Membrane</keyword>
<accession>B3PDH1</accession>
<evidence type="ECO:0000259" key="3">
    <source>
        <dbReference type="Pfam" id="PF01370"/>
    </source>
</evidence>
<feature type="domain" description="DUF1731" evidence="4">
    <location>
        <begin position="258"/>
        <end position="305"/>
    </location>
</feature>
<reference evidence="5 6" key="1">
    <citation type="journal article" date="2008" name="J. Bacteriol.">
        <title>Insights into plant cell wall degradation from the genome sequence of the soil bacterium Cellvibrio japonicus.</title>
        <authorList>
            <person name="Deboy R.T."/>
            <person name="Mongodin E.F."/>
            <person name="Fouts D.E."/>
            <person name="Tailford L.E."/>
            <person name="Khouri H."/>
            <person name="Emerson J.B."/>
            <person name="Mohamoud Y."/>
            <person name="Watkins K."/>
            <person name="Henrissat B."/>
            <person name="Gilbert H.J."/>
            <person name="Nelson K.E."/>
        </authorList>
    </citation>
    <scope>NUCLEOTIDE SEQUENCE [LARGE SCALE GENOMIC DNA]</scope>
    <source>
        <strain evidence="5 6">Ueda107</strain>
    </source>
</reference>
<keyword evidence="6" id="KW-1185">Reference proteome</keyword>